<name>A0ABT8WPE9_9FLAO</name>
<gene>
    <name evidence="1" type="ORF">Q4Q40_12550</name>
</gene>
<protein>
    <submittedName>
        <fullName evidence="1">Uncharacterized protein</fullName>
    </submittedName>
</protein>
<proteinExistence type="predicted"/>
<dbReference type="RefSeq" id="WP_303302189.1">
    <property type="nucleotide sequence ID" value="NZ_BAABDA010000035.1"/>
</dbReference>
<sequence>MSKDNIFCCERLKGLYNIGNEYKPNFRVILNSDEFINQHLRRGIKIDREFRFIITQGYSKHLSSKETDSMFINNCPFCGAKLNEMYNNKSYINEVNHSW</sequence>
<organism evidence="1 2">
    <name type="scientific">Flavivirga jejuensis</name>
    <dbReference type="NCBI Taxonomy" id="870487"/>
    <lineage>
        <taxon>Bacteria</taxon>
        <taxon>Pseudomonadati</taxon>
        <taxon>Bacteroidota</taxon>
        <taxon>Flavobacteriia</taxon>
        <taxon>Flavobacteriales</taxon>
        <taxon>Flavobacteriaceae</taxon>
        <taxon>Flavivirga</taxon>
    </lineage>
</organism>
<dbReference type="Proteomes" id="UP001176806">
    <property type="component" value="Unassembled WGS sequence"/>
</dbReference>
<evidence type="ECO:0000313" key="2">
    <source>
        <dbReference type="Proteomes" id="UP001176806"/>
    </source>
</evidence>
<reference evidence="1" key="1">
    <citation type="submission" date="2023-07" db="EMBL/GenBank/DDBJ databases">
        <title>Two novel species in the genus Flavivirga.</title>
        <authorList>
            <person name="Kwon K."/>
        </authorList>
    </citation>
    <scope>NUCLEOTIDE SEQUENCE</scope>
    <source>
        <strain evidence="1">KACC 14158</strain>
    </source>
</reference>
<accession>A0ABT8WPE9</accession>
<evidence type="ECO:0000313" key="1">
    <source>
        <dbReference type="EMBL" id="MDO5975021.1"/>
    </source>
</evidence>
<keyword evidence="2" id="KW-1185">Reference proteome</keyword>
<comment type="caution">
    <text evidence="1">The sequence shown here is derived from an EMBL/GenBank/DDBJ whole genome shotgun (WGS) entry which is preliminary data.</text>
</comment>
<dbReference type="EMBL" id="JAUOEL010000004">
    <property type="protein sequence ID" value="MDO5975021.1"/>
    <property type="molecule type" value="Genomic_DNA"/>
</dbReference>